<dbReference type="InterPro" id="IPR022651">
    <property type="entry name" value="S_layer_C"/>
</dbReference>
<feature type="domain" description="S-layer protein outer" evidence="1">
    <location>
        <begin position="41"/>
        <end position="83"/>
    </location>
</feature>
<dbReference type="InterPro" id="IPR006454">
    <property type="entry name" value="S_layer_MJ"/>
</dbReference>
<comment type="caution">
    <text evidence="2">The sequence shown here is derived from an EMBL/GenBank/DDBJ whole genome shotgun (WGS) entry which is preliminary data.</text>
</comment>
<dbReference type="AlphaFoldDB" id="A0A150IUX7"/>
<accession>A0A150IUX7</accession>
<evidence type="ECO:0000313" key="3">
    <source>
        <dbReference type="Proteomes" id="UP000075398"/>
    </source>
</evidence>
<gene>
    <name evidence="2" type="ORF">AMQ22_01850</name>
</gene>
<dbReference type="Proteomes" id="UP000075398">
    <property type="component" value="Unassembled WGS sequence"/>
</dbReference>
<reference evidence="2 3" key="1">
    <citation type="journal article" date="2016" name="ISME J.">
        <title>Chasing the elusive Euryarchaeota class WSA2: genomes reveal a uniquely fastidious methyl-reducing methanogen.</title>
        <authorList>
            <person name="Nobu M.K."/>
            <person name="Narihiro T."/>
            <person name="Kuroda K."/>
            <person name="Mei R."/>
            <person name="Liu W.T."/>
        </authorList>
    </citation>
    <scope>NUCLEOTIDE SEQUENCE [LARGE SCALE GENOMIC DNA]</scope>
    <source>
        <strain evidence="2">U1lsi0528_Bin055</strain>
    </source>
</reference>
<dbReference type="NCBIfam" id="TIGR01564">
    <property type="entry name" value="S_layer_MJ"/>
    <property type="match status" value="1"/>
</dbReference>
<evidence type="ECO:0000313" key="2">
    <source>
        <dbReference type="EMBL" id="KYC48809.1"/>
    </source>
</evidence>
<dbReference type="EMBL" id="LNGC01000126">
    <property type="protein sequence ID" value="KYC48809.1"/>
    <property type="molecule type" value="Genomic_DNA"/>
</dbReference>
<proteinExistence type="predicted"/>
<evidence type="ECO:0000259" key="1">
    <source>
        <dbReference type="Pfam" id="PF05124"/>
    </source>
</evidence>
<protein>
    <recommendedName>
        <fullName evidence="1">S-layer protein outer domain-containing protein</fullName>
    </recommendedName>
</protein>
<name>A0A150IUX7_9EURY</name>
<organism evidence="2 3">
    <name type="scientific">Candidatus Methanofastidiosum methylothiophilum</name>
    <dbReference type="NCBI Taxonomy" id="1705564"/>
    <lineage>
        <taxon>Archaea</taxon>
        <taxon>Methanobacteriati</taxon>
        <taxon>Methanobacteriota</taxon>
        <taxon>Stenosarchaea group</taxon>
        <taxon>Candidatus Methanofastidiosia</taxon>
        <taxon>Candidatus Methanofastidiosales</taxon>
        <taxon>Candidatus Methanofastidiosaceae</taxon>
        <taxon>Candidatus Methanofastidiosum</taxon>
    </lineage>
</organism>
<dbReference type="Pfam" id="PF05124">
    <property type="entry name" value="S_layer_C"/>
    <property type="match status" value="1"/>
</dbReference>
<sequence length="527" mass="58483">MKLRQVGAFITGVAIFGATLSGAVAEINVPTKSWWIDPAMGTPNVVIVIGAQANASDVVSASLIAASIGNMSTVEEITSTTRTSQVEWEKVGEYNYTYPFYRVNYKVGPACTDGTSPDASWYVDYELYSNMYWETAENNWPHKDYDTYVQIAMPEKIRNANDSIVAKGLSRLWFSDSPKEWDSKDRVYKFSVLSSTGSQRPYFLVNTKTNFAVDPTFSIVRDLPSYSGGSYDNGDEGWSFNYAMFTTKAWVDVQGNNNAYDTQNDCDYLFGGTGTAMEAHEEIQLIVGDKYESDPGPNGIADFIGGKGSVSGIVYRTAEIRYPLLENGQNICGIQKCWGMIDFETARAGYINEIRFLGKMYRPMFAGATYVTGTESGYLGAYFMYGTPVAEAEKIMKVGEVYNFHGWTVTLNDVNIYENKAYITVTGPVLTAPFTFIMVMDSLGACGPCCPDCATYGGGGAFTSNPTQRNEYDPYVKYTIISKEKSGYTYDFFRYVNFMLDGIKTFVGADGTYLAEFNFMQLKTTDT</sequence>